<dbReference type="InParanoid" id="Q24F54"/>
<evidence type="ECO:0000256" key="5">
    <source>
        <dbReference type="SAM" id="MobiDB-lite"/>
    </source>
</evidence>
<gene>
    <name evidence="7" type="ORF">TTHERM_01129710</name>
</gene>
<keyword evidence="1" id="KW-0547">Nucleotide-binding</keyword>
<dbReference type="GO" id="GO:0003924">
    <property type="term" value="F:GTPase activity"/>
    <property type="evidence" value="ECO:0007669"/>
    <property type="project" value="InterPro"/>
</dbReference>
<feature type="domain" description="GB1/RHD3-type G" evidence="6">
    <location>
        <begin position="185"/>
        <end position="418"/>
    </location>
</feature>
<evidence type="ECO:0000256" key="2">
    <source>
        <dbReference type="ARBA" id="ARBA00023134"/>
    </source>
</evidence>
<protein>
    <submittedName>
        <fullName evidence="7">Amine-terminal domain guanylate-binding protein</fullName>
    </submittedName>
</protein>
<dbReference type="CDD" id="cd01851">
    <property type="entry name" value="GBP"/>
    <property type="match status" value="1"/>
</dbReference>
<accession>Q24F54</accession>
<dbReference type="SUPFAM" id="SSF52540">
    <property type="entry name" value="P-loop containing nucleoside triphosphate hydrolases"/>
    <property type="match status" value="1"/>
</dbReference>
<name>Q24F54_TETTS</name>
<feature type="region of interest" description="Disordered" evidence="5">
    <location>
        <begin position="79"/>
        <end position="98"/>
    </location>
</feature>
<dbReference type="GO" id="GO:0005525">
    <property type="term" value="F:GTP binding"/>
    <property type="evidence" value="ECO:0007669"/>
    <property type="project" value="UniProtKB-KW"/>
</dbReference>
<dbReference type="PANTHER" id="PTHR10751">
    <property type="entry name" value="GUANYLATE BINDING PROTEIN"/>
    <property type="match status" value="1"/>
</dbReference>
<evidence type="ECO:0000256" key="3">
    <source>
        <dbReference type="PROSITE-ProRule" id="PRU01052"/>
    </source>
</evidence>
<dbReference type="AlphaFoldDB" id="Q24F54"/>
<keyword evidence="8" id="KW-1185">Reference proteome</keyword>
<feature type="coiled-coil region" evidence="4">
    <location>
        <begin position="624"/>
        <end position="722"/>
    </location>
</feature>
<dbReference type="GeneID" id="7837207"/>
<dbReference type="Gene3D" id="1.10.287.1490">
    <property type="match status" value="1"/>
</dbReference>
<dbReference type="InterPro" id="IPR030386">
    <property type="entry name" value="G_GB1_RHD3_dom"/>
</dbReference>
<dbReference type="InterPro" id="IPR027417">
    <property type="entry name" value="P-loop_NTPase"/>
</dbReference>
<dbReference type="eggNOG" id="KOG2037">
    <property type="taxonomic scope" value="Eukaryota"/>
</dbReference>
<dbReference type="KEGG" id="tet:TTHERM_01129710"/>
<feature type="compositionally biased region" description="Low complexity" evidence="5">
    <location>
        <begin position="79"/>
        <end position="92"/>
    </location>
</feature>
<dbReference type="Gene3D" id="3.40.50.300">
    <property type="entry name" value="P-loop containing nucleotide triphosphate hydrolases"/>
    <property type="match status" value="1"/>
</dbReference>
<dbReference type="PROSITE" id="PS51715">
    <property type="entry name" value="G_GB1_RHD3"/>
    <property type="match status" value="1"/>
</dbReference>
<keyword evidence="2" id="KW-0342">GTP-binding</keyword>
<dbReference type="InterPro" id="IPR015894">
    <property type="entry name" value="Guanylate-bd_N"/>
</dbReference>
<dbReference type="HOGENOM" id="CLU_018608_3_0_1"/>
<dbReference type="RefSeq" id="XP_001026666.4">
    <property type="nucleotide sequence ID" value="XM_001026666.4"/>
</dbReference>
<comment type="similarity">
    <text evidence="3">Belongs to the TRAFAC class dynamin-like GTPase superfamily. GB1/RHD3 GTPase family.</text>
</comment>
<dbReference type="EMBL" id="GG662295">
    <property type="protein sequence ID" value="EAS06421.4"/>
    <property type="molecule type" value="Genomic_DNA"/>
</dbReference>
<organism evidence="7 8">
    <name type="scientific">Tetrahymena thermophila (strain SB210)</name>
    <dbReference type="NCBI Taxonomy" id="312017"/>
    <lineage>
        <taxon>Eukaryota</taxon>
        <taxon>Sar</taxon>
        <taxon>Alveolata</taxon>
        <taxon>Ciliophora</taxon>
        <taxon>Intramacronucleata</taxon>
        <taxon>Oligohymenophorea</taxon>
        <taxon>Hymenostomatida</taxon>
        <taxon>Tetrahymenina</taxon>
        <taxon>Tetrahymenidae</taxon>
        <taxon>Tetrahymena</taxon>
    </lineage>
</organism>
<evidence type="ECO:0000256" key="1">
    <source>
        <dbReference type="ARBA" id="ARBA00022741"/>
    </source>
</evidence>
<dbReference type="Pfam" id="PF02263">
    <property type="entry name" value="GBP"/>
    <property type="match status" value="1"/>
</dbReference>
<reference evidence="8" key="1">
    <citation type="journal article" date="2006" name="PLoS Biol.">
        <title>Macronuclear genome sequence of the ciliate Tetrahymena thermophila, a model eukaryote.</title>
        <authorList>
            <person name="Eisen J.A."/>
            <person name="Coyne R.S."/>
            <person name="Wu M."/>
            <person name="Wu D."/>
            <person name="Thiagarajan M."/>
            <person name="Wortman J.R."/>
            <person name="Badger J.H."/>
            <person name="Ren Q."/>
            <person name="Amedeo P."/>
            <person name="Jones K.M."/>
            <person name="Tallon L.J."/>
            <person name="Delcher A.L."/>
            <person name="Salzberg S.L."/>
            <person name="Silva J.C."/>
            <person name="Haas B.J."/>
            <person name="Majoros W.H."/>
            <person name="Farzad M."/>
            <person name="Carlton J.M."/>
            <person name="Smith R.K. Jr."/>
            <person name="Garg J."/>
            <person name="Pearlman R.E."/>
            <person name="Karrer K.M."/>
            <person name="Sun L."/>
            <person name="Manning G."/>
            <person name="Elde N.C."/>
            <person name="Turkewitz A.P."/>
            <person name="Asai D.J."/>
            <person name="Wilkes D.E."/>
            <person name="Wang Y."/>
            <person name="Cai H."/>
            <person name="Collins K."/>
            <person name="Stewart B.A."/>
            <person name="Lee S.R."/>
            <person name="Wilamowska K."/>
            <person name="Weinberg Z."/>
            <person name="Ruzzo W.L."/>
            <person name="Wloga D."/>
            <person name="Gaertig J."/>
            <person name="Frankel J."/>
            <person name="Tsao C.-C."/>
            <person name="Gorovsky M.A."/>
            <person name="Keeling P.J."/>
            <person name="Waller R.F."/>
            <person name="Patron N.J."/>
            <person name="Cherry J.M."/>
            <person name="Stover N.A."/>
            <person name="Krieger C.J."/>
            <person name="del Toro C."/>
            <person name="Ryder H.F."/>
            <person name="Williamson S.C."/>
            <person name="Barbeau R.A."/>
            <person name="Hamilton E.P."/>
            <person name="Orias E."/>
        </authorList>
    </citation>
    <scope>NUCLEOTIDE SEQUENCE [LARGE SCALE GENOMIC DNA]</scope>
    <source>
        <strain evidence="8">SB210</strain>
    </source>
</reference>
<dbReference type="OrthoDB" id="2135133at2759"/>
<evidence type="ECO:0000313" key="7">
    <source>
        <dbReference type="EMBL" id="EAS06421.4"/>
    </source>
</evidence>
<dbReference type="Proteomes" id="UP000009168">
    <property type="component" value="Unassembled WGS sequence"/>
</dbReference>
<evidence type="ECO:0000256" key="4">
    <source>
        <dbReference type="SAM" id="Coils"/>
    </source>
</evidence>
<sequence length="835" mass="97387">MSYYQSQYNQFGVQSNQYGSQYASQYQVRDPFQSQYNNAQAQAGGQNGFQVNFSDSEAEEQEDNIYRNKMVVNKVNSNQRNTQNAAQENQQQSGKKYDNIYVSGKNQELYKNRDIDKGQEDEFFQDSNQKPFYAASFDFQGQSAPIVYQRIDQVPEKPIQLIAYDANQDKFFLNQEALSIIKLYDDPISFVSVAGKYRTGKSFILNKLLNIKGKGFKVDASTQSCTQGIWMWSRPVPQDNKQIFFIDTEGNKSVEGNKKHDAKIFSLALLISSLFVYNSVGAIDDKSIQELQLTTQISRNIQVTNNVSQNDKLISEYTPKFIWLLRDFVLEVVDSNGQQITPNQYLHNCLTDQTSIQKQSPISKRVREALLQFFRQRECFTMVRPATSEEDLKNLDNLALERLRPQFQRELNALRTKIFQMADPKMMEGNILKPAIFVELIKKYVDQINEKDGVPDIKSAWDNILEGEAQVSYEKAIQAYQEMKIKLFSSDEKTFTQKQIEENIKKLRQYATKIFEDGISVKQQNEYYTDYKQKLELLIQNQEKMIEQENNTFADTGNQEILIEMHNDFNAQHFDLENIEEFAQKVKEAILRYNQEGKGSNKMEIFSQYFPDILHEQLLRLATGNNHAQEIEELQAQIQTLKQQLADTKKNAELQKTNAVAEYKKQVETLKSQIANYEQAEKDNKSLMDVLKKKANNATEENQKLEQQLQAKEAELMKIQIQLKVSFFNFRKKVNLYIQKGSLTCCQEEQIKVWLFLIRKINKYSKIFNFFQNYNKNQIISAAIQQIQQINQTCQREIKIQQIKVTNYLFINQKLLYKICMHIQIYISIIQIVSL</sequence>
<proteinExistence type="inferred from homology"/>
<evidence type="ECO:0000259" key="6">
    <source>
        <dbReference type="PROSITE" id="PS51715"/>
    </source>
</evidence>
<keyword evidence="4" id="KW-0175">Coiled coil</keyword>
<evidence type="ECO:0000313" key="8">
    <source>
        <dbReference type="Proteomes" id="UP000009168"/>
    </source>
</evidence>